<sequence>MALKAAGRFWVSFGKERKVGRVLGHIGVGCWSWELNWNKGNWAKIGLGWLRKEWVGLSGSFWYAEDQIKTVVYGDDIPRYQGRIKLYRTYYIAGSRMQPSSSKYEKPLHAFELVFDRRTVMVSVEENDVDVLPHPTKLTLTSFPDIKQQILRATTDLNRQEFDFALHQIVNFILKFTKKTP</sequence>
<name>A0A9J5YC28_SOLCO</name>
<reference evidence="1 2" key="1">
    <citation type="submission" date="2020-09" db="EMBL/GenBank/DDBJ databases">
        <title>De no assembly of potato wild relative species, Solanum commersonii.</title>
        <authorList>
            <person name="Cho K."/>
        </authorList>
    </citation>
    <scope>NUCLEOTIDE SEQUENCE [LARGE SCALE GENOMIC DNA]</scope>
    <source>
        <strain evidence="1">LZ3.2</strain>
        <tissue evidence="1">Leaf</tissue>
    </source>
</reference>
<dbReference type="PANTHER" id="PTHR47910">
    <property type="entry name" value="RIBULOSE BISPHOSPHATE CARBOXYLASE LARGE CHAIN, CATALYTIC DOMAIN-CONTAINING PROTEIN"/>
    <property type="match status" value="1"/>
</dbReference>
<accession>A0A9J5YC28</accession>
<dbReference type="OrthoDB" id="10431938at2759"/>
<evidence type="ECO:0000313" key="2">
    <source>
        <dbReference type="Proteomes" id="UP000824120"/>
    </source>
</evidence>
<protein>
    <submittedName>
        <fullName evidence="1">Uncharacterized protein</fullName>
    </submittedName>
</protein>
<dbReference type="Proteomes" id="UP000824120">
    <property type="component" value="Chromosome 7"/>
</dbReference>
<evidence type="ECO:0000313" key="1">
    <source>
        <dbReference type="EMBL" id="KAG5597677.1"/>
    </source>
</evidence>
<gene>
    <name evidence="1" type="ORF">H5410_038909</name>
</gene>
<keyword evidence="2" id="KW-1185">Reference proteome</keyword>
<dbReference type="InterPro" id="IPR012340">
    <property type="entry name" value="NA-bd_OB-fold"/>
</dbReference>
<dbReference type="PANTHER" id="PTHR47910:SF2">
    <property type="entry name" value="RIBULOSE BISPHOSPHATE CARBOXYLASE LARGE CHAIN, CATALYTIC DOMAIN-CONTAINING PROTEIN"/>
    <property type="match status" value="1"/>
</dbReference>
<comment type="caution">
    <text evidence="1">The sequence shown here is derived from an EMBL/GenBank/DDBJ whole genome shotgun (WGS) entry which is preliminary data.</text>
</comment>
<dbReference type="Gene3D" id="2.40.50.140">
    <property type="entry name" value="Nucleic acid-binding proteins"/>
    <property type="match status" value="1"/>
</dbReference>
<organism evidence="1 2">
    <name type="scientific">Solanum commersonii</name>
    <name type="common">Commerson's wild potato</name>
    <name type="synonym">Commerson's nightshade</name>
    <dbReference type="NCBI Taxonomy" id="4109"/>
    <lineage>
        <taxon>Eukaryota</taxon>
        <taxon>Viridiplantae</taxon>
        <taxon>Streptophyta</taxon>
        <taxon>Embryophyta</taxon>
        <taxon>Tracheophyta</taxon>
        <taxon>Spermatophyta</taxon>
        <taxon>Magnoliopsida</taxon>
        <taxon>eudicotyledons</taxon>
        <taxon>Gunneridae</taxon>
        <taxon>Pentapetalae</taxon>
        <taxon>asterids</taxon>
        <taxon>lamiids</taxon>
        <taxon>Solanales</taxon>
        <taxon>Solanaceae</taxon>
        <taxon>Solanoideae</taxon>
        <taxon>Solaneae</taxon>
        <taxon>Solanum</taxon>
    </lineage>
</organism>
<dbReference type="EMBL" id="JACXVP010000007">
    <property type="protein sequence ID" value="KAG5597677.1"/>
    <property type="molecule type" value="Genomic_DNA"/>
</dbReference>
<proteinExistence type="predicted"/>
<dbReference type="AlphaFoldDB" id="A0A9J5YC28"/>